<dbReference type="CDD" id="cd00093">
    <property type="entry name" value="HTH_XRE"/>
    <property type="match status" value="1"/>
</dbReference>
<dbReference type="PANTHER" id="PTHR46797">
    <property type="entry name" value="HTH-TYPE TRANSCRIPTIONAL REGULATOR"/>
    <property type="match status" value="1"/>
</dbReference>
<reference evidence="4" key="1">
    <citation type="journal article" date="2019" name="Int. J. Syst. Evol. Microbiol.">
        <title>The Global Catalogue of Microorganisms (GCM) 10K type strain sequencing project: providing services to taxonomists for standard genome sequencing and annotation.</title>
        <authorList>
            <consortium name="The Broad Institute Genomics Platform"/>
            <consortium name="The Broad Institute Genome Sequencing Center for Infectious Disease"/>
            <person name="Wu L."/>
            <person name="Ma J."/>
        </authorList>
    </citation>
    <scope>NUCLEOTIDE SEQUENCE [LARGE SCALE GENOMIC DNA]</scope>
    <source>
        <strain evidence="4">CCUG 53270</strain>
    </source>
</reference>
<dbReference type="PROSITE" id="PS50943">
    <property type="entry name" value="HTH_CROC1"/>
    <property type="match status" value="1"/>
</dbReference>
<evidence type="ECO:0000259" key="2">
    <source>
        <dbReference type="PROSITE" id="PS50943"/>
    </source>
</evidence>
<dbReference type="InterPro" id="IPR011051">
    <property type="entry name" value="RmlC_Cupin_sf"/>
</dbReference>
<dbReference type="Pfam" id="PF01381">
    <property type="entry name" value="HTH_3"/>
    <property type="match status" value="1"/>
</dbReference>
<dbReference type="Gene3D" id="2.60.120.10">
    <property type="entry name" value="Jelly Rolls"/>
    <property type="match status" value="1"/>
</dbReference>
<dbReference type="Gene3D" id="1.10.260.40">
    <property type="entry name" value="lambda repressor-like DNA-binding domains"/>
    <property type="match status" value="1"/>
</dbReference>
<dbReference type="InterPro" id="IPR050807">
    <property type="entry name" value="TransReg_Diox_bact_type"/>
</dbReference>
<evidence type="ECO:0000256" key="1">
    <source>
        <dbReference type="ARBA" id="ARBA00023125"/>
    </source>
</evidence>
<comment type="caution">
    <text evidence="3">The sequence shown here is derived from an EMBL/GenBank/DDBJ whole genome shotgun (WGS) entry which is preliminary data.</text>
</comment>
<feature type="domain" description="HTH cro/C1-type" evidence="2">
    <location>
        <begin position="22"/>
        <end position="76"/>
    </location>
</feature>
<dbReference type="SMART" id="SM00530">
    <property type="entry name" value="HTH_XRE"/>
    <property type="match status" value="1"/>
</dbReference>
<protein>
    <submittedName>
        <fullName evidence="3">Helix-turn-helix domain-containing protein</fullName>
    </submittedName>
</protein>
<dbReference type="SUPFAM" id="SSF47413">
    <property type="entry name" value="lambda repressor-like DNA-binding domains"/>
    <property type="match status" value="1"/>
</dbReference>
<keyword evidence="4" id="KW-1185">Reference proteome</keyword>
<dbReference type="CDD" id="cd02209">
    <property type="entry name" value="cupin_XRE_C"/>
    <property type="match status" value="1"/>
</dbReference>
<dbReference type="RefSeq" id="WP_345589454.1">
    <property type="nucleotide sequence ID" value="NZ_BAABJG010000018.1"/>
</dbReference>
<dbReference type="InterPro" id="IPR013096">
    <property type="entry name" value="Cupin_2"/>
</dbReference>
<dbReference type="InterPro" id="IPR010982">
    <property type="entry name" value="Lambda_DNA-bd_dom_sf"/>
</dbReference>
<keyword evidence="1" id="KW-0238">DNA-binding</keyword>
<dbReference type="Proteomes" id="UP001597180">
    <property type="component" value="Unassembled WGS sequence"/>
</dbReference>
<name>A0ABW3UPR3_9BACL</name>
<dbReference type="SUPFAM" id="SSF51182">
    <property type="entry name" value="RmlC-like cupins"/>
    <property type="match status" value="1"/>
</dbReference>
<gene>
    <name evidence="3" type="ORF">ACFQ4B_19435</name>
</gene>
<dbReference type="EMBL" id="JBHTLU010000023">
    <property type="protein sequence ID" value="MFD1222299.1"/>
    <property type="molecule type" value="Genomic_DNA"/>
</dbReference>
<dbReference type="Pfam" id="PF07883">
    <property type="entry name" value="Cupin_2"/>
    <property type="match status" value="1"/>
</dbReference>
<dbReference type="InterPro" id="IPR014710">
    <property type="entry name" value="RmlC-like_jellyroll"/>
</dbReference>
<proteinExistence type="predicted"/>
<evidence type="ECO:0000313" key="4">
    <source>
        <dbReference type="Proteomes" id="UP001597180"/>
    </source>
</evidence>
<dbReference type="PANTHER" id="PTHR46797:SF24">
    <property type="entry name" value="DNA-BINDING PHAGE PROTEIN"/>
    <property type="match status" value="1"/>
</dbReference>
<dbReference type="InterPro" id="IPR001387">
    <property type="entry name" value="Cro/C1-type_HTH"/>
</dbReference>
<sequence>MDLPKDTEQDMMEMVRRIGHQLRHMRKERKLSLDDLADLTGVSKLTLGKIERGETNPSLAVIWRIADGLSIPMSSLFENETFVQLSRSGEGIHFTDGPFRVEPIFTRSSNGLADSYRVFLQPDSSYSSEYHPAGLIETATVMSGSVRINVCDTSYEMGLYDSIRFRGDYSHSYINTSDSTAVIHISLERQG</sequence>
<evidence type="ECO:0000313" key="3">
    <source>
        <dbReference type="EMBL" id="MFD1222299.1"/>
    </source>
</evidence>
<organism evidence="3 4">
    <name type="scientific">Paenibacillus vulneris</name>
    <dbReference type="NCBI Taxonomy" id="1133364"/>
    <lineage>
        <taxon>Bacteria</taxon>
        <taxon>Bacillati</taxon>
        <taxon>Bacillota</taxon>
        <taxon>Bacilli</taxon>
        <taxon>Bacillales</taxon>
        <taxon>Paenibacillaceae</taxon>
        <taxon>Paenibacillus</taxon>
    </lineage>
</organism>
<accession>A0ABW3UPR3</accession>